<keyword evidence="2" id="KW-0813">Transport</keyword>
<comment type="caution">
    <text evidence="7">The sequence shown here is derived from an EMBL/GenBank/DDBJ whole genome shotgun (WGS) entry which is preliminary data.</text>
</comment>
<evidence type="ECO:0000313" key="7">
    <source>
        <dbReference type="EMBL" id="MFJ3046645.1"/>
    </source>
</evidence>
<feature type="transmembrane region" description="Helical" evidence="6">
    <location>
        <begin position="29"/>
        <end position="53"/>
    </location>
</feature>
<dbReference type="PRINTS" id="PR00173">
    <property type="entry name" value="EDTRNSPORT"/>
</dbReference>
<feature type="transmembrane region" description="Helical" evidence="6">
    <location>
        <begin position="296"/>
        <end position="316"/>
    </location>
</feature>
<feature type="transmembrane region" description="Helical" evidence="6">
    <location>
        <begin position="349"/>
        <end position="371"/>
    </location>
</feature>
<dbReference type="Gene3D" id="1.10.3860.10">
    <property type="entry name" value="Sodium:dicarboxylate symporter"/>
    <property type="match status" value="1"/>
</dbReference>
<dbReference type="PANTHER" id="PTHR42865:SF1">
    <property type="entry name" value="AEROBIC C4-DICARBOXYLATE TRANSPORT PROTEIN"/>
    <property type="match status" value="1"/>
</dbReference>
<evidence type="ECO:0000256" key="6">
    <source>
        <dbReference type="SAM" id="Phobius"/>
    </source>
</evidence>
<dbReference type="InterPro" id="IPR001991">
    <property type="entry name" value="Na-dicarboxylate_symporter"/>
</dbReference>
<accession>A0ABW8F021</accession>
<dbReference type="InterPro" id="IPR036458">
    <property type="entry name" value="Na:dicarbo_symporter_sf"/>
</dbReference>
<evidence type="ECO:0000256" key="3">
    <source>
        <dbReference type="ARBA" id="ARBA00022692"/>
    </source>
</evidence>
<feature type="transmembrane region" description="Helical" evidence="6">
    <location>
        <begin position="259"/>
        <end position="276"/>
    </location>
</feature>
<feature type="transmembrane region" description="Helical" evidence="6">
    <location>
        <begin position="147"/>
        <end position="167"/>
    </location>
</feature>
<keyword evidence="4 6" id="KW-1133">Transmembrane helix</keyword>
<sequence>MAAAIAAGIALGQWQPDLAVQMKPLSDGFVKLIGMLIGVIMFALVVSGIAGMQGRAQTAKVGGKAVLYFEAMALLSLAAGISAAVLLEPGSGFHLDLSATAAEAAGSTGGQMVSGYIRRAEDFRFDQFALGLIPDSFAGAFVYNNSLQILLVAVFFGVALGHLSAVNPRMAQLRDFIEAILGVLFGMVSLILKLAPLAAFGAMAFTIGRYGPGSMLPLLRFVGAIYLASIFFVAVVMALVARAVGVNLFRMIAYVRDELLLVVFTASSMAALPGLIEKMEKIGCSRNVVRLVLPAGYSFNLSGTNLYLAMATLFLAQASGVHLGAWQLLTLLAIAMLTSKGATSVTGSGFIALAATLAALQMVPVGGIVLLLGVERLMKCRSLTNVIGNCLACVVIAVWEREFDREAMRRELGGE</sequence>
<dbReference type="PANTHER" id="PTHR42865">
    <property type="entry name" value="PROTON/GLUTAMATE-ASPARTATE SYMPORTER"/>
    <property type="match status" value="1"/>
</dbReference>
<keyword evidence="8" id="KW-1185">Reference proteome</keyword>
<protein>
    <submittedName>
        <fullName evidence="7">Cation:dicarboxylate symporter family transporter</fullName>
    </submittedName>
</protein>
<gene>
    <name evidence="7" type="ORF">ACIPEN_12520</name>
</gene>
<dbReference type="Pfam" id="PF00375">
    <property type="entry name" value="SDF"/>
    <property type="match status" value="1"/>
</dbReference>
<keyword evidence="3 6" id="KW-0812">Transmembrane</keyword>
<feature type="transmembrane region" description="Helical" evidence="6">
    <location>
        <begin position="323"/>
        <end position="343"/>
    </location>
</feature>
<evidence type="ECO:0000256" key="5">
    <source>
        <dbReference type="ARBA" id="ARBA00023136"/>
    </source>
</evidence>
<keyword evidence="5 6" id="KW-0472">Membrane</keyword>
<comment type="subcellular location">
    <subcellularLocation>
        <location evidence="1">Membrane</location>
        <topology evidence="1">Multi-pass membrane protein</topology>
    </subcellularLocation>
</comment>
<dbReference type="Proteomes" id="UP001617427">
    <property type="component" value="Unassembled WGS sequence"/>
</dbReference>
<organism evidence="7 8">
    <name type="scientific">Herbaspirillum chlorophenolicum</name>
    <dbReference type="NCBI Taxonomy" id="211589"/>
    <lineage>
        <taxon>Bacteria</taxon>
        <taxon>Pseudomonadati</taxon>
        <taxon>Pseudomonadota</taxon>
        <taxon>Betaproteobacteria</taxon>
        <taxon>Burkholderiales</taxon>
        <taxon>Oxalobacteraceae</taxon>
        <taxon>Herbaspirillum</taxon>
    </lineage>
</organism>
<dbReference type="RefSeq" id="WP_402700824.1">
    <property type="nucleotide sequence ID" value="NZ_JBIUZV010000006.1"/>
</dbReference>
<evidence type="ECO:0000256" key="1">
    <source>
        <dbReference type="ARBA" id="ARBA00004141"/>
    </source>
</evidence>
<proteinExistence type="predicted"/>
<evidence type="ECO:0000313" key="8">
    <source>
        <dbReference type="Proteomes" id="UP001617427"/>
    </source>
</evidence>
<dbReference type="EMBL" id="JBIUZV010000006">
    <property type="protein sequence ID" value="MFJ3046645.1"/>
    <property type="molecule type" value="Genomic_DNA"/>
</dbReference>
<feature type="transmembrane region" description="Helical" evidence="6">
    <location>
        <begin position="225"/>
        <end position="247"/>
    </location>
</feature>
<dbReference type="SUPFAM" id="SSF118215">
    <property type="entry name" value="Proton glutamate symport protein"/>
    <property type="match status" value="1"/>
</dbReference>
<reference evidence="7 8" key="1">
    <citation type="submission" date="2024-10" db="EMBL/GenBank/DDBJ databases">
        <title>The Natural Products Discovery Center: Release of the First 8490 Sequenced Strains for Exploring Actinobacteria Biosynthetic Diversity.</title>
        <authorList>
            <person name="Kalkreuter E."/>
            <person name="Kautsar S.A."/>
            <person name="Yang D."/>
            <person name="Bader C.D."/>
            <person name="Teijaro C.N."/>
            <person name="Fluegel L."/>
            <person name="Davis C.M."/>
            <person name="Simpson J.R."/>
            <person name="Lauterbach L."/>
            <person name="Steele A.D."/>
            <person name="Gui C."/>
            <person name="Meng S."/>
            <person name="Li G."/>
            <person name="Viehrig K."/>
            <person name="Ye F."/>
            <person name="Su P."/>
            <person name="Kiefer A.F."/>
            <person name="Nichols A."/>
            <person name="Cepeda A.J."/>
            <person name="Yan W."/>
            <person name="Fan B."/>
            <person name="Jiang Y."/>
            <person name="Adhikari A."/>
            <person name="Zheng C.-J."/>
            <person name="Schuster L."/>
            <person name="Cowan T.M."/>
            <person name="Smanski M.J."/>
            <person name="Chevrette M.G."/>
            <person name="De Carvalho L.P.S."/>
            <person name="Shen B."/>
        </authorList>
    </citation>
    <scope>NUCLEOTIDE SEQUENCE [LARGE SCALE GENOMIC DNA]</scope>
    <source>
        <strain evidence="7 8">NPDC087045</strain>
    </source>
</reference>
<feature type="transmembrane region" description="Helical" evidence="6">
    <location>
        <begin position="179"/>
        <end position="205"/>
    </location>
</feature>
<feature type="transmembrane region" description="Helical" evidence="6">
    <location>
        <begin position="65"/>
        <end position="87"/>
    </location>
</feature>
<name>A0ABW8F021_9BURK</name>
<evidence type="ECO:0000256" key="4">
    <source>
        <dbReference type="ARBA" id="ARBA00022989"/>
    </source>
</evidence>
<evidence type="ECO:0000256" key="2">
    <source>
        <dbReference type="ARBA" id="ARBA00022448"/>
    </source>
</evidence>